<reference evidence="1 2" key="1">
    <citation type="journal article" date="2018" name="PLoS ONE">
        <title>The draft genome of Kipferlia bialata reveals reductive genome evolution in fornicate parasites.</title>
        <authorList>
            <person name="Tanifuji G."/>
            <person name="Takabayashi S."/>
            <person name="Kume K."/>
            <person name="Takagi M."/>
            <person name="Nakayama T."/>
            <person name="Kamikawa R."/>
            <person name="Inagaki Y."/>
            <person name="Hashimoto T."/>
        </authorList>
    </citation>
    <scope>NUCLEOTIDE SEQUENCE [LARGE SCALE GENOMIC DNA]</scope>
    <source>
        <strain evidence="1">NY0173</strain>
    </source>
</reference>
<sequence>ARIASLESKLEDE</sequence>
<evidence type="ECO:0000313" key="2">
    <source>
        <dbReference type="Proteomes" id="UP000265618"/>
    </source>
</evidence>
<comment type="caution">
    <text evidence="1">The sequence shown here is derived from an EMBL/GenBank/DDBJ whole genome shotgun (WGS) entry which is preliminary data.</text>
</comment>
<protein>
    <submittedName>
        <fullName evidence="1">Uncharacterized protein</fullName>
    </submittedName>
</protein>
<dbReference type="Proteomes" id="UP000265618">
    <property type="component" value="Unassembled WGS sequence"/>
</dbReference>
<dbReference type="EMBL" id="BDIP01000206">
    <property type="protein sequence ID" value="GCA62132.1"/>
    <property type="molecule type" value="Genomic_DNA"/>
</dbReference>
<evidence type="ECO:0000313" key="1">
    <source>
        <dbReference type="EMBL" id="GCA62132.1"/>
    </source>
</evidence>
<organism evidence="1 2">
    <name type="scientific">Kipferlia bialata</name>
    <dbReference type="NCBI Taxonomy" id="797122"/>
    <lineage>
        <taxon>Eukaryota</taxon>
        <taxon>Metamonada</taxon>
        <taxon>Carpediemonas-like organisms</taxon>
        <taxon>Kipferlia</taxon>
    </lineage>
</organism>
<accession>A0A391P091</accession>
<gene>
    <name evidence="1" type="ORF">KIPB_001448</name>
</gene>
<feature type="non-terminal residue" evidence="1">
    <location>
        <position position="1"/>
    </location>
</feature>
<name>A0A391P091_9EUKA</name>
<proteinExistence type="predicted"/>
<keyword evidence="2" id="KW-1185">Reference proteome</keyword>